<gene>
    <name evidence="2" type="ORF">Bandiella_00314</name>
</gene>
<proteinExistence type="predicted"/>
<dbReference type="EMBL" id="CP110820">
    <property type="protein sequence ID" value="WPX96205.1"/>
    <property type="molecule type" value="Genomic_DNA"/>
</dbReference>
<feature type="compositionally biased region" description="Basic residues" evidence="1">
    <location>
        <begin position="1"/>
        <end position="13"/>
    </location>
</feature>
<evidence type="ECO:0000313" key="3">
    <source>
        <dbReference type="Proteomes" id="UP001327219"/>
    </source>
</evidence>
<protein>
    <submittedName>
        <fullName evidence="2">Uncharacterized protein</fullName>
    </submittedName>
</protein>
<organism evidence="2 3">
    <name type="scientific">Candidatus Bandiella euplotis</name>
    <dbReference type="NCBI Taxonomy" id="1664265"/>
    <lineage>
        <taxon>Bacteria</taxon>
        <taxon>Pseudomonadati</taxon>
        <taxon>Pseudomonadota</taxon>
        <taxon>Alphaproteobacteria</taxon>
        <taxon>Rickettsiales</taxon>
        <taxon>Candidatus Midichloriaceae</taxon>
        <taxon>Candidatus Bandiella</taxon>
    </lineage>
</organism>
<dbReference type="RefSeq" id="WP_323733087.1">
    <property type="nucleotide sequence ID" value="NZ_CP110820.1"/>
</dbReference>
<evidence type="ECO:0000256" key="1">
    <source>
        <dbReference type="SAM" id="MobiDB-lite"/>
    </source>
</evidence>
<dbReference type="Proteomes" id="UP001327219">
    <property type="component" value="Chromosome"/>
</dbReference>
<keyword evidence="3" id="KW-1185">Reference proteome</keyword>
<reference evidence="2 3" key="1">
    <citation type="submission" date="2022-11" db="EMBL/GenBank/DDBJ databases">
        <title>Host association and intracellularity evolved multiple times independently in the Rickettsiales.</title>
        <authorList>
            <person name="Castelli M."/>
            <person name="Nardi T."/>
            <person name="Gammuto L."/>
            <person name="Bellinzona G."/>
            <person name="Sabaneyeva E."/>
            <person name="Potekhin A."/>
            <person name="Serra V."/>
            <person name="Petroni G."/>
            <person name="Sassera D."/>
        </authorList>
    </citation>
    <scope>NUCLEOTIDE SEQUENCE [LARGE SCALE GENOMIC DNA]</scope>
    <source>
        <strain evidence="2 3">NDG2</strain>
    </source>
</reference>
<name>A0ABZ0UJC1_9RICK</name>
<accession>A0ABZ0UJC1</accession>
<evidence type="ECO:0000313" key="2">
    <source>
        <dbReference type="EMBL" id="WPX96205.1"/>
    </source>
</evidence>
<feature type="region of interest" description="Disordered" evidence="1">
    <location>
        <begin position="1"/>
        <end position="30"/>
    </location>
</feature>
<sequence>MPKQKINNKKIKPKHLDNLSGDQEKNQETSLTLSTMSHSKLANFVEKNEIWSDPKIYKDQDFRNKVLEKDTADYTISQNLILAADQLFDHIKSLADSFVASYKSDYRLTYNNVQYKVDFNMPQFYVQSFVPLEIGKDIVDDIERTINIPKEKQEQYKKVFAKFNDYEITDEECAMLSNRPQRKDMCALYYRMYEKNGDEFEFNYISSPKKPNDNSALFGSIGSPEPISTPDPNYTFLFVFLRDFILGDEYKIIKEPHQIISSKFHEIKRSADKKVLEQIDYHNLEQFLTNFQVSNEDSNKPLVATVYNESTGEIDYAEPRLSILKQYGEAFKAHILKGLSSVYPQMQTLYNVEKDQYVHICKTSFIGSPLPFLHQMICQDIIQLSKYILDDYAEESFDNRYEALDNLELKDSALQSVEEPQEDL</sequence>
<feature type="compositionally biased region" description="Basic and acidic residues" evidence="1">
    <location>
        <begin position="14"/>
        <end position="27"/>
    </location>
</feature>